<proteinExistence type="predicted"/>
<keyword evidence="2" id="KW-1185">Reference proteome</keyword>
<protein>
    <submittedName>
        <fullName evidence="1">Uncharacterized protein</fullName>
    </submittedName>
</protein>
<name>A0A240E6T0_9GAMM</name>
<evidence type="ECO:0000313" key="2">
    <source>
        <dbReference type="Proteomes" id="UP000219042"/>
    </source>
</evidence>
<reference evidence="2" key="1">
    <citation type="submission" date="2016-09" db="EMBL/GenBank/DDBJ databases">
        <authorList>
            <person name="Varghese N."/>
            <person name="Submissions S."/>
        </authorList>
    </citation>
    <scope>NUCLEOTIDE SEQUENCE [LARGE SCALE GENOMIC DNA]</scope>
    <source>
        <strain evidence="2">ANC 4466</strain>
    </source>
</reference>
<evidence type="ECO:0000313" key="1">
    <source>
        <dbReference type="EMBL" id="SNX43943.1"/>
    </source>
</evidence>
<gene>
    <name evidence="1" type="ORF">SAMN05421731_102101</name>
</gene>
<dbReference type="Proteomes" id="UP000219042">
    <property type="component" value="Unassembled WGS sequence"/>
</dbReference>
<dbReference type="EMBL" id="OANT01000002">
    <property type="protein sequence ID" value="SNX43943.1"/>
    <property type="molecule type" value="Genomic_DNA"/>
</dbReference>
<organism evidence="1 2">
    <name type="scientific">Acinetobacter puyangensis</name>
    <dbReference type="NCBI Taxonomy" id="1096779"/>
    <lineage>
        <taxon>Bacteria</taxon>
        <taxon>Pseudomonadati</taxon>
        <taxon>Pseudomonadota</taxon>
        <taxon>Gammaproteobacteria</taxon>
        <taxon>Moraxellales</taxon>
        <taxon>Moraxellaceae</taxon>
        <taxon>Acinetobacter</taxon>
    </lineage>
</organism>
<sequence>MKHFLNHSNQFAIWLLQQLARIFAARARFYQTYYDDLNKH</sequence>
<dbReference type="RefSeq" id="WP_265734854.1">
    <property type="nucleotide sequence ID" value="NZ_BAABHT010000010.1"/>
</dbReference>
<accession>A0A240E6T0</accession>
<dbReference type="AlphaFoldDB" id="A0A240E6T0"/>